<feature type="region of interest" description="Disordered" evidence="1">
    <location>
        <begin position="79"/>
        <end position="107"/>
    </location>
</feature>
<name>A0ABU1HQQ6_9MICO</name>
<sequence length="107" mass="11933">MTHRNSYNEDKSYELMAHIISNEMGPYDETARADITEILRLCYIYSANAGKGYEASASDLGQAIIDLLSEGWGIPDFRSASEDFWNPTKESPEPDVDDTPTDSPLIP</sequence>
<gene>
    <name evidence="2" type="ORF">QE375_001925</name>
</gene>
<evidence type="ECO:0000313" key="2">
    <source>
        <dbReference type="EMBL" id="MDR6142371.1"/>
    </source>
</evidence>
<comment type="caution">
    <text evidence="2">The sequence shown here is derived from an EMBL/GenBank/DDBJ whole genome shotgun (WGS) entry which is preliminary data.</text>
</comment>
<dbReference type="Proteomes" id="UP001249291">
    <property type="component" value="Unassembled WGS sequence"/>
</dbReference>
<keyword evidence="3" id="KW-1185">Reference proteome</keyword>
<evidence type="ECO:0000313" key="3">
    <source>
        <dbReference type="Proteomes" id="UP001249291"/>
    </source>
</evidence>
<organism evidence="2 3">
    <name type="scientific">Microbacterium foliorum</name>
    <dbReference type="NCBI Taxonomy" id="104336"/>
    <lineage>
        <taxon>Bacteria</taxon>
        <taxon>Bacillati</taxon>
        <taxon>Actinomycetota</taxon>
        <taxon>Actinomycetes</taxon>
        <taxon>Micrococcales</taxon>
        <taxon>Microbacteriaceae</taxon>
        <taxon>Microbacterium</taxon>
    </lineage>
</organism>
<dbReference type="EMBL" id="JAVIZQ010000001">
    <property type="protein sequence ID" value="MDR6142371.1"/>
    <property type="molecule type" value="Genomic_DNA"/>
</dbReference>
<reference evidence="2 3" key="1">
    <citation type="submission" date="2023-08" db="EMBL/GenBank/DDBJ databases">
        <title>Functional and genomic diversity of the sorghum phyllosphere microbiome.</title>
        <authorList>
            <person name="Shade A."/>
        </authorList>
    </citation>
    <scope>NUCLEOTIDE SEQUENCE [LARGE SCALE GENOMIC DNA]</scope>
    <source>
        <strain evidence="2 3">SORGH_AS_0445</strain>
    </source>
</reference>
<evidence type="ECO:0000256" key="1">
    <source>
        <dbReference type="SAM" id="MobiDB-lite"/>
    </source>
</evidence>
<protein>
    <submittedName>
        <fullName evidence="2">Uncharacterized protein</fullName>
    </submittedName>
</protein>
<dbReference type="RefSeq" id="WP_309690280.1">
    <property type="nucleotide sequence ID" value="NZ_JAVIZQ010000001.1"/>
</dbReference>
<proteinExistence type="predicted"/>
<accession>A0ABU1HQQ6</accession>